<dbReference type="EMBL" id="KV454208">
    <property type="protein sequence ID" value="ODQ62260.1"/>
    <property type="molecule type" value="Genomic_DNA"/>
</dbReference>
<dbReference type="InterPro" id="IPR032675">
    <property type="entry name" value="LRR_dom_sf"/>
</dbReference>
<accession>A0A1E3PAD6</accession>
<dbReference type="SUPFAM" id="SSF52058">
    <property type="entry name" value="L domain-like"/>
    <property type="match status" value="1"/>
</dbReference>
<dbReference type="Proteomes" id="UP000094112">
    <property type="component" value="Unassembled WGS sequence"/>
</dbReference>
<proteinExistence type="predicted"/>
<organism evidence="1 2">
    <name type="scientific">Wickerhamomyces anomalus (strain ATCC 58044 / CBS 1984 / NCYC 433 / NRRL Y-366-8)</name>
    <name type="common">Yeast</name>
    <name type="synonym">Hansenula anomala</name>
    <dbReference type="NCBI Taxonomy" id="683960"/>
    <lineage>
        <taxon>Eukaryota</taxon>
        <taxon>Fungi</taxon>
        <taxon>Dikarya</taxon>
        <taxon>Ascomycota</taxon>
        <taxon>Saccharomycotina</taxon>
        <taxon>Saccharomycetes</taxon>
        <taxon>Phaffomycetales</taxon>
        <taxon>Wickerhamomycetaceae</taxon>
        <taxon>Wickerhamomyces</taxon>
    </lineage>
</organism>
<dbReference type="AlphaFoldDB" id="A0A1E3PAD6"/>
<reference evidence="1 2" key="1">
    <citation type="journal article" date="2016" name="Proc. Natl. Acad. Sci. U.S.A.">
        <title>Comparative genomics of biotechnologically important yeasts.</title>
        <authorList>
            <person name="Riley R."/>
            <person name="Haridas S."/>
            <person name="Wolfe K.H."/>
            <person name="Lopes M.R."/>
            <person name="Hittinger C.T."/>
            <person name="Goeker M."/>
            <person name="Salamov A.A."/>
            <person name="Wisecaver J.H."/>
            <person name="Long T.M."/>
            <person name="Calvey C.H."/>
            <person name="Aerts A.L."/>
            <person name="Barry K.W."/>
            <person name="Choi C."/>
            <person name="Clum A."/>
            <person name="Coughlan A.Y."/>
            <person name="Deshpande S."/>
            <person name="Douglass A.P."/>
            <person name="Hanson S.J."/>
            <person name="Klenk H.-P."/>
            <person name="LaButti K.M."/>
            <person name="Lapidus A."/>
            <person name="Lindquist E.A."/>
            <person name="Lipzen A.M."/>
            <person name="Meier-Kolthoff J.P."/>
            <person name="Ohm R.A."/>
            <person name="Otillar R.P."/>
            <person name="Pangilinan J.L."/>
            <person name="Peng Y."/>
            <person name="Rokas A."/>
            <person name="Rosa C.A."/>
            <person name="Scheuner C."/>
            <person name="Sibirny A.A."/>
            <person name="Slot J.C."/>
            <person name="Stielow J.B."/>
            <person name="Sun H."/>
            <person name="Kurtzman C.P."/>
            <person name="Blackwell M."/>
            <person name="Grigoriev I.V."/>
            <person name="Jeffries T.W."/>
        </authorList>
    </citation>
    <scope>NUCLEOTIDE SEQUENCE [LARGE SCALE GENOMIC DNA]</scope>
    <source>
        <strain evidence="2">ATCC 58044 / CBS 1984 / NCYC 433 / NRRL Y-366-8</strain>
    </source>
</reference>
<protein>
    <recommendedName>
        <fullName evidence="3">F-box domain-containing protein</fullName>
    </recommendedName>
</protein>
<evidence type="ECO:0008006" key="3">
    <source>
        <dbReference type="Google" id="ProtNLM"/>
    </source>
</evidence>
<evidence type="ECO:0000313" key="1">
    <source>
        <dbReference type="EMBL" id="ODQ62260.1"/>
    </source>
</evidence>
<dbReference type="Gene3D" id="3.80.10.10">
    <property type="entry name" value="Ribonuclease Inhibitor"/>
    <property type="match status" value="1"/>
</dbReference>
<evidence type="ECO:0000313" key="2">
    <source>
        <dbReference type="Proteomes" id="UP000094112"/>
    </source>
</evidence>
<name>A0A1E3PAD6_WICAA</name>
<keyword evidence="2" id="KW-1185">Reference proteome</keyword>
<dbReference type="RefSeq" id="XP_019041467.1">
    <property type="nucleotide sequence ID" value="XM_019184381.1"/>
</dbReference>
<sequence length="429" mass="50761">MSLFEQLPFEVLSQIFHLLHPFNDLQSIALIPQLRPYLCEILCFISDTTKPKLLANAHHVDNFIIEYKGQDYEEFKELIKQVKGTNHRVLYQGSSFPIGFFNNELFQNDQGLEGVHFDNVLRIGRDNWFEMFGDQFFHCFEDDSIVFKKCQEMRIGLQCRGFPMEKVHVPNLQRLDLKIINDQVSLDFLKNMVSLKELRISTANGYGIMGFRFLELKNLQVLVLDSQRLEFGFYGCNFPKLKKLDITRLKEIWIVLDTRFDELEELDLSCTKLIFPIYSKFLPKLRYLNVQNHHESNSHMTKLKMNELINLERIDLSSFDYLIQNPKLLDYLNEVHFKRDVSINRNFEVEEIERLMTLQFKQLKKIVIHLYEPGEYDFERINLISPLKEQLEVKLIVDGVEEQFKLKLASSALNVETIFSPQRKKRKSV</sequence>
<dbReference type="GeneID" id="30201627"/>
<gene>
    <name evidence="1" type="ORF">WICANDRAFT_76440</name>
</gene>